<keyword evidence="2" id="KW-0812">Transmembrane</keyword>
<dbReference type="RefSeq" id="WP_212701455.1">
    <property type="nucleotide sequence ID" value="NZ_JADMKU010000010.1"/>
</dbReference>
<evidence type="ECO:0000256" key="1">
    <source>
        <dbReference type="SAM" id="Coils"/>
    </source>
</evidence>
<feature type="coiled-coil region" evidence="1">
    <location>
        <begin position="25"/>
        <end position="52"/>
    </location>
</feature>
<evidence type="ECO:0000256" key="2">
    <source>
        <dbReference type="SAM" id="Phobius"/>
    </source>
</evidence>
<keyword evidence="4" id="KW-1185">Reference proteome</keyword>
<protein>
    <submittedName>
        <fullName evidence="3">Uncharacterized protein</fullName>
    </submittedName>
</protein>
<proteinExistence type="predicted"/>
<evidence type="ECO:0000313" key="4">
    <source>
        <dbReference type="Proteomes" id="UP001195941"/>
    </source>
</evidence>
<comment type="caution">
    <text evidence="3">The sequence shown here is derived from an EMBL/GenBank/DDBJ whole genome shotgun (WGS) entry which is preliminary data.</text>
</comment>
<reference evidence="3 4" key="1">
    <citation type="journal article" date="2021" name="Arch. Microbiol.">
        <title>Thalassobius aquimarinus sp. nov., isolated from the Sea of Japan seashore.</title>
        <authorList>
            <person name="Kurilenko V.V."/>
            <person name="Romanenko L.A."/>
            <person name="Chernysheva N.Y."/>
            <person name="Velansky P.V."/>
            <person name="Tekutyeva L.A."/>
            <person name="Isaeva M.P."/>
            <person name="Mikhailov V.V."/>
        </authorList>
    </citation>
    <scope>NUCLEOTIDE SEQUENCE [LARGE SCALE GENOMIC DNA]</scope>
    <source>
        <strain evidence="3 4">KMM 8518</strain>
    </source>
</reference>
<feature type="transmembrane region" description="Helical" evidence="2">
    <location>
        <begin position="55"/>
        <end position="74"/>
    </location>
</feature>
<dbReference type="Proteomes" id="UP001195941">
    <property type="component" value="Unassembled WGS sequence"/>
</dbReference>
<evidence type="ECO:0000313" key="3">
    <source>
        <dbReference type="EMBL" id="MBR9651940.1"/>
    </source>
</evidence>
<sequence length="76" mass="8702">MEETKESFASKGLVDPGAENAVWEARANGRMLEEMEDRLELLEQKLDAAIRQTRNVYWLVFGIGLLAVLSGWFWSK</sequence>
<gene>
    <name evidence="3" type="ORF">IT775_12490</name>
</gene>
<keyword evidence="2" id="KW-1133">Transmembrane helix</keyword>
<accession>A0ABS5HSI4</accession>
<name>A0ABS5HSI4_9RHOB</name>
<keyword evidence="2" id="KW-0472">Membrane</keyword>
<keyword evidence="1" id="KW-0175">Coiled coil</keyword>
<organism evidence="3 4">
    <name type="scientific">Thalassovita aquimarina</name>
    <dbReference type="NCBI Taxonomy" id="2785917"/>
    <lineage>
        <taxon>Bacteria</taxon>
        <taxon>Pseudomonadati</taxon>
        <taxon>Pseudomonadota</taxon>
        <taxon>Alphaproteobacteria</taxon>
        <taxon>Rhodobacterales</taxon>
        <taxon>Roseobacteraceae</taxon>
        <taxon>Thalassovita</taxon>
    </lineage>
</organism>
<dbReference type="EMBL" id="JADMKU010000010">
    <property type="protein sequence ID" value="MBR9651940.1"/>
    <property type="molecule type" value="Genomic_DNA"/>
</dbReference>